<accession>A0A7X0F533</accession>
<dbReference type="EMBL" id="JACHOU010000002">
    <property type="protein sequence ID" value="MBB6353207.1"/>
    <property type="molecule type" value="Genomic_DNA"/>
</dbReference>
<dbReference type="InterPro" id="IPR000792">
    <property type="entry name" value="Tscrpt_reg_LuxR_C"/>
</dbReference>
<dbReference type="Pfam" id="PF00196">
    <property type="entry name" value="GerE"/>
    <property type="match status" value="1"/>
</dbReference>
<comment type="caution">
    <text evidence="2">The sequence shown here is derived from an EMBL/GenBank/DDBJ whole genome shotgun (WGS) entry which is preliminary data.</text>
</comment>
<dbReference type="InterPro" id="IPR036388">
    <property type="entry name" value="WH-like_DNA-bd_sf"/>
</dbReference>
<dbReference type="RefSeq" id="WP_184698278.1">
    <property type="nucleotide sequence ID" value="NZ_BAABEG010000001.1"/>
</dbReference>
<keyword evidence="3" id="KW-1185">Reference proteome</keyword>
<dbReference type="PRINTS" id="PR00038">
    <property type="entry name" value="HTHLUXR"/>
</dbReference>
<dbReference type="Gene3D" id="1.10.10.10">
    <property type="entry name" value="Winged helix-like DNA-binding domain superfamily/Winged helix DNA-binding domain"/>
    <property type="match status" value="1"/>
</dbReference>
<organism evidence="2 3">
    <name type="scientific">Aminobacter aganoensis</name>
    <dbReference type="NCBI Taxonomy" id="83264"/>
    <lineage>
        <taxon>Bacteria</taxon>
        <taxon>Pseudomonadati</taxon>
        <taxon>Pseudomonadota</taxon>
        <taxon>Alphaproteobacteria</taxon>
        <taxon>Hyphomicrobiales</taxon>
        <taxon>Phyllobacteriaceae</taxon>
        <taxon>Aminobacter</taxon>
    </lineage>
</organism>
<dbReference type="GO" id="GO:0006355">
    <property type="term" value="P:regulation of DNA-templated transcription"/>
    <property type="evidence" value="ECO:0007669"/>
    <property type="project" value="InterPro"/>
</dbReference>
<dbReference type="Proteomes" id="UP000536262">
    <property type="component" value="Unassembled WGS sequence"/>
</dbReference>
<evidence type="ECO:0000259" key="1">
    <source>
        <dbReference type="SMART" id="SM00421"/>
    </source>
</evidence>
<feature type="domain" description="HTH luxR-type" evidence="1">
    <location>
        <begin position="299"/>
        <end position="356"/>
    </location>
</feature>
<dbReference type="InterPro" id="IPR016032">
    <property type="entry name" value="Sig_transdc_resp-reg_C-effctor"/>
</dbReference>
<evidence type="ECO:0000313" key="2">
    <source>
        <dbReference type="EMBL" id="MBB6353207.1"/>
    </source>
</evidence>
<name>A0A7X0F533_9HYPH</name>
<dbReference type="SUPFAM" id="SSF46894">
    <property type="entry name" value="C-terminal effector domain of the bipartite response regulators"/>
    <property type="match status" value="1"/>
</dbReference>
<sequence>MPELSERFIDQIYEASFVPEKWPTLLEGLAHAVEGMGGYLFTISQGASAFTASEAVAPHVEAFMREGWVAVNARTARASALAHPGFITDLDAFTEEELDSEPIYRDFLRPRGMGWAAGTHIPLPTGDVLSFNLERRTVRGPFERHYVDSLDRMRPHLARAAMVSARMGLEKAHAGADALEALGLPAAVLGAHGQLLACNGLMHELIPATIQDGTGRARITDKKADALLENALTALAAGTRRGIVQSFPITGRDGKPSSVAHLLPVRGSVHDLFSRIHCILVIMPLPGPGAPPANVLQALFDLTPSEARIASALADGRSIDAISTDFGIARETVRTHLRSIFAKSGVSKQSALVRLLIGVTLSCGSLKGG</sequence>
<keyword evidence="2" id="KW-0238">DNA-binding</keyword>
<gene>
    <name evidence="2" type="ORF">GGR00_000975</name>
</gene>
<dbReference type="GO" id="GO:0003677">
    <property type="term" value="F:DNA binding"/>
    <property type="evidence" value="ECO:0007669"/>
    <property type="project" value="UniProtKB-KW"/>
</dbReference>
<evidence type="ECO:0000313" key="3">
    <source>
        <dbReference type="Proteomes" id="UP000536262"/>
    </source>
</evidence>
<dbReference type="SMART" id="SM00421">
    <property type="entry name" value="HTH_LUXR"/>
    <property type="match status" value="1"/>
</dbReference>
<dbReference type="AlphaFoldDB" id="A0A7X0F533"/>
<proteinExistence type="predicted"/>
<protein>
    <submittedName>
        <fullName evidence="2">DNA-binding CsgD family transcriptional regulator</fullName>
    </submittedName>
</protein>
<reference evidence="2 3" key="1">
    <citation type="submission" date="2020-08" db="EMBL/GenBank/DDBJ databases">
        <title>Genomic Encyclopedia of Type Strains, Phase IV (KMG-IV): sequencing the most valuable type-strain genomes for metagenomic binning, comparative biology and taxonomic classification.</title>
        <authorList>
            <person name="Goeker M."/>
        </authorList>
    </citation>
    <scope>NUCLEOTIDE SEQUENCE [LARGE SCALE GENOMIC DNA]</scope>
    <source>
        <strain evidence="2 3">DSM 7051</strain>
    </source>
</reference>